<proteinExistence type="evidence at transcript level"/>
<evidence type="ECO:0000256" key="1">
    <source>
        <dbReference type="SAM" id="Phobius"/>
    </source>
</evidence>
<evidence type="ECO:0000313" key="2">
    <source>
        <dbReference type="EMBL" id="ADD20708.1"/>
    </source>
</evidence>
<organism evidence="2">
    <name type="scientific">Glossina morsitans morsitans</name>
    <name type="common">Savannah tsetse fly</name>
    <dbReference type="NCBI Taxonomy" id="37546"/>
    <lineage>
        <taxon>Eukaryota</taxon>
        <taxon>Metazoa</taxon>
        <taxon>Ecdysozoa</taxon>
        <taxon>Arthropoda</taxon>
        <taxon>Hexapoda</taxon>
        <taxon>Insecta</taxon>
        <taxon>Pterygota</taxon>
        <taxon>Neoptera</taxon>
        <taxon>Endopterygota</taxon>
        <taxon>Diptera</taxon>
        <taxon>Brachycera</taxon>
        <taxon>Muscomorpha</taxon>
        <taxon>Hippoboscoidea</taxon>
        <taxon>Glossinidae</taxon>
        <taxon>Glossina</taxon>
    </lineage>
</organism>
<feature type="transmembrane region" description="Helical" evidence="1">
    <location>
        <begin position="6"/>
        <end position="30"/>
    </location>
</feature>
<keyword evidence="1" id="KW-0812">Transmembrane</keyword>
<accession>D3TSN0</accession>
<reference evidence="2" key="2">
    <citation type="submission" date="2010-01" db="EMBL/GenBank/DDBJ databases">
        <authorList>
            <consortium name="International Glossina Genome Initiative"/>
            <person name="da Silva J."/>
            <person name="Ribeiro J.M.C."/>
            <person name="Abbeele J.V."/>
            <person name="Attardo G."/>
            <person name="Hao Z."/>
            <person name="Haines L.R."/>
            <person name="Soares M.B."/>
            <person name="Berriman M."/>
            <person name="Aksoy S."/>
            <person name="Lehane M.J."/>
        </authorList>
    </citation>
    <scope>NUCLEOTIDE SEQUENCE</scope>
    <source>
        <tissue evidence="2">Salivary gland</tissue>
    </source>
</reference>
<keyword evidence="1" id="KW-1133">Transmembrane helix</keyword>
<dbReference type="AlphaFoldDB" id="D3TSN0"/>
<dbReference type="EMBL" id="EZ424432">
    <property type="protein sequence ID" value="ADD20708.1"/>
    <property type="molecule type" value="mRNA"/>
</dbReference>
<keyword evidence="1" id="KW-0472">Membrane</keyword>
<name>D3TSN0_GLOMM</name>
<sequence length="53" mass="6379">MFAILFVVIFLLNIKVIPLPFFLFHFASLYKHIFLDNKYFCNLFCARGQTHYC</sequence>
<reference evidence="2" key="1">
    <citation type="journal article" date="2010" name="BMC Genomics">
        <title>An insight into the sialome of Glossina morsitans morsitans.</title>
        <authorList>
            <person name="Alves-Silva J."/>
            <person name="Ribeiro J.M."/>
            <person name="Van Den Abbeele J."/>
            <person name="Attardo G."/>
            <person name="Hao Z."/>
            <person name="Haines L.R."/>
            <person name="Soares M.B."/>
            <person name="Berriman M."/>
            <person name="Aksoy S."/>
            <person name="Lehane M.J."/>
        </authorList>
    </citation>
    <scope>NUCLEOTIDE SEQUENCE</scope>
    <source>
        <tissue evidence="2">Salivary gland</tissue>
    </source>
</reference>
<protein>
    <submittedName>
        <fullName evidence="2">Hypothetical secreted peptide</fullName>
    </submittedName>
</protein>